<evidence type="ECO:0000256" key="1">
    <source>
        <dbReference type="SAM" id="MobiDB-lite"/>
    </source>
</evidence>
<proteinExistence type="predicted"/>
<dbReference type="EMBL" id="CAJZBQ010000052">
    <property type="protein sequence ID" value="CAG9330709.1"/>
    <property type="molecule type" value="Genomic_DNA"/>
</dbReference>
<feature type="compositionally biased region" description="Basic residues" evidence="1">
    <location>
        <begin position="46"/>
        <end position="58"/>
    </location>
</feature>
<comment type="caution">
    <text evidence="2">The sequence shown here is derived from an EMBL/GenBank/DDBJ whole genome shotgun (WGS) entry which is preliminary data.</text>
</comment>
<name>A0AAU9JXJ4_9CILI</name>
<feature type="region of interest" description="Disordered" evidence="1">
    <location>
        <begin position="1"/>
        <end position="58"/>
    </location>
</feature>
<organism evidence="2 3">
    <name type="scientific">Blepharisma stoltei</name>
    <dbReference type="NCBI Taxonomy" id="1481888"/>
    <lineage>
        <taxon>Eukaryota</taxon>
        <taxon>Sar</taxon>
        <taxon>Alveolata</taxon>
        <taxon>Ciliophora</taxon>
        <taxon>Postciliodesmatophora</taxon>
        <taxon>Heterotrichea</taxon>
        <taxon>Heterotrichida</taxon>
        <taxon>Blepharismidae</taxon>
        <taxon>Blepharisma</taxon>
    </lineage>
</organism>
<sequence length="381" mass="44242">MGNTCCTGRLNHGPLHNEKDNIKNTSKISHKRKKSQHKSFEERRPSKQFKGKSSPKHLKTSLELKKLAKQLNQEAPKHVRFEKTESIRNANEEKFKSDPFESQEILLHYHLEEASNYRKSDQRKIIQILDNYQGELEDGEIEKLDGISDKADMKGELVTLMFTTHAIYILDREDWTNIIRRISYKSIKAVSLAEKDIAILFHIDPNDEKYDDILISSESYFDIIKAMEQLHYEITGNYISWNTVASKNELENLMNKPLAEQFSQEDKFLAKIIMKYGEIGEKKLNFQACSTIFESNDYDKYFLFTNKSVYILNHDFTLAVKLLLVNIYQIGKNSLQKSIILYSSSKSYYAKLQLMISKEIAEAAVSAGNWKIKEIDLETEP</sequence>
<dbReference type="Proteomes" id="UP001162131">
    <property type="component" value="Unassembled WGS sequence"/>
</dbReference>
<accession>A0AAU9JXJ4</accession>
<evidence type="ECO:0000313" key="2">
    <source>
        <dbReference type="EMBL" id="CAG9330709.1"/>
    </source>
</evidence>
<dbReference type="AlphaFoldDB" id="A0AAU9JXJ4"/>
<keyword evidence="3" id="KW-1185">Reference proteome</keyword>
<gene>
    <name evidence="2" type="ORF">BSTOLATCC_MIC52125</name>
</gene>
<reference evidence="2" key="1">
    <citation type="submission" date="2021-09" db="EMBL/GenBank/DDBJ databases">
        <authorList>
            <consortium name="AG Swart"/>
            <person name="Singh M."/>
            <person name="Singh A."/>
            <person name="Seah K."/>
            <person name="Emmerich C."/>
        </authorList>
    </citation>
    <scope>NUCLEOTIDE SEQUENCE</scope>
    <source>
        <strain evidence="2">ATCC30299</strain>
    </source>
</reference>
<evidence type="ECO:0000313" key="3">
    <source>
        <dbReference type="Proteomes" id="UP001162131"/>
    </source>
</evidence>
<feature type="compositionally biased region" description="Basic residues" evidence="1">
    <location>
        <begin position="28"/>
        <end position="37"/>
    </location>
</feature>
<protein>
    <submittedName>
        <fullName evidence="2">Uncharacterized protein</fullName>
    </submittedName>
</protein>